<sequence length="183" mass="19833">MLYSMVVALLTTLPLANSASVRSLSSCLDNLHFAVQNLTYSSSIIYTTPAHSNAHARVSFTLVNTQVGLSFCEASSPGWSDADFFSGDIPRSCGVPAPNPQDIATTFTYLRPKRSMQVKQSWTCGGNKFISDLTVAVNIDCSSVEWQNPDWRWPNAGGAPYKTIMVTCKPINVESTQASTVEG</sequence>
<proteinExistence type="predicted"/>
<gene>
    <name evidence="7" type="ORF">BU24DRAFT_192797</name>
</gene>
<dbReference type="EMBL" id="ML978069">
    <property type="protein sequence ID" value="KAF2016071.1"/>
    <property type="molecule type" value="Genomic_DNA"/>
</dbReference>
<evidence type="ECO:0000313" key="8">
    <source>
        <dbReference type="Proteomes" id="UP000799778"/>
    </source>
</evidence>
<dbReference type="OrthoDB" id="3539798at2759"/>
<organism evidence="7 8">
    <name type="scientific">Aaosphaeria arxii CBS 175.79</name>
    <dbReference type="NCBI Taxonomy" id="1450172"/>
    <lineage>
        <taxon>Eukaryota</taxon>
        <taxon>Fungi</taxon>
        <taxon>Dikarya</taxon>
        <taxon>Ascomycota</taxon>
        <taxon>Pezizomycotina</taxon>
        <taxon>Dothideomycetes</taxon>
        <taxon>Pleosporomycetidae</taxon>
        <taxon>Pleosporales</taxon>
        <taxon>Pleosporales incertae sedis</taxon>
        <taxon>Aaosphaeria</taxon>
    </lineage>
</organism>
<keyword evidence="2" id="KW-0964">Secreted</keyword>
<keyword evidence="4" id="KW-1015">Disulfide bond</keyword>
<evidence type="ECO:0000256" key="1">
    <source>
        <dbReference type="ARBA" id="ARBA00004613"/>
    </source>
</evidence>
<evidence type="ECO:0000256" key="2">
    <source>
        <dbReference type="ARBA" id="ARBA00022525"/>
    </source>
</evidence>
<evidence type="ECO:0000256" key="3">
    <source>
        <dbReference type="ARBA" id="ARBA00022729"/>
    </source>
</evidence>
<evidence type="ECO:0000256" key="5">
    <source>
        <dbReference type="SAM" id="SignalP"/>
    </source>
</evidence>
<evidence type="ECO:0000256" key="4">
    <source>
        <dbReference type="ARBA" id="ARBA00023157"/>
    </source>
</evidence>
<feature type="signal peptide" evidence="5">
    <location>
        <begin position="1"/>
        <end position="18"/>
    </location>
</feature>
<evidence type="ECO:0000259" key="6">
    <source>
        <dbReference type="Pfam" id="PF16541"/>
    </source>
</evidence>
<comment type="subcellular location">
    <subcellularLocation>
        <location evidence="1">Secreted</location>
    </subcellularLocation>
</comment>
<reference evidence="7" key="1">
    <citation type="journal article" date="2020" name="Stud. Mycol.">
        <title>101 Dothideomycetes genomes: a test case for predicting lifestyles and emergence of pathogens.</title>
        <authorList>
            <person name="Haridas S."/>
            <person name="Albert R."/>
            <person name="Binder M."/>
            <person name="Bloem J."/>
            <person name="Labutti K."/>
            <person name="Salamov A."/>
            <person name="Andreopoulos B."/>
            <person name="Baker S."/>
            <person name="Barry K."/>
            <person name="Bills G."/>
            <person name="Bluhm B."/>
            <person name="Cannon C."/>
            <person name="Castanera R."/>
            <person name="Culley D."/>
            <person name="Daum C."/>
            <person name="Ezra D."/>
            <person name="Gonzalez J."/>
            <person name="Henrissat B."/>
            <person name="Kuo A."/>
            <person name="Liang C."/>
            <person name="Lipzen A."/>
            <person name="Lutzoni F."/>
            <person name="Magnuson J."/>
            <person name="Mondo S."/>
            <person name="Nolan M."/>
            <person name="Ohm R."/>
            <person name="Pangilinan J."/>
            <person name="Park H.-J."/>
            <person name="Ramirez L."/>
            <person name="Alfaro M."/>
            <person name="Sun H."/>
            <person name="Tritt A."/>
            <person name="Yoshinaga Y."/>
            <person name="Zwiers L.-H."/>
            <person name="Turgeon B."/>
            <person name="Goodwin S."/>
            <person name="Spatafora J."/>
            <person name="Crous P."/>
            <person name="Grigoriev I."/>
        </authorList>
    </citation>
    <scope>NUCLEOTIDE SEQUENCE</scope>
    <source>
        <strain evidence="7">CBS 175.79</strain>
    </source>
</reference>
<dbReference type="Pfam" id="PF16541">
    <property type="entry name" value="AltA1"/>
    <property type="match status" value="1"/>
</dbReference>
<dbReference type="GeneID" id="54279120"/>
<keyword evidence="3 5" id="KW-0732">Signal</keyword>
<feature type="chain" id="PRO_5025527511" description="AA1-like domain-containing protein" evidence="5">
    <location>
        <begin position="19"/>
        <end position="183"/>
    </location>
</feature>
<dbReference type="GO" id="GO:0005576">
    <property type="term" value="C:extracellular region"/>
    <property type="evidence" value="ECO:0007669"/>
    <property type="project" value="UniProtKB-SubCell"/>
</dbReference>
<protein>
    <recommendedName>
        <fullName evidence="6">AA1-like domain-containing protein</fullName>
    </recommendedName>
</protein>
<dbReference type="Proteomes" id="UP000799778">
    <property type="component" value="Unassembled WGS sequence"/>
</dbReference>
<name>A0A6A5XTN0_9PLEO</name>
<dbReference type="InterPro" id="IPR032382">
    <property type="entry name" value="AltA1"/>
</dbReference>
<feature type="domain" description="AA1-like" evidence="6">
    <location>
        <begin position="42"/>
        <end position="143"/>
    </location>
</feature>
<keyword evidence="8" id="KW-1185">Reference proteome</keyword>
<dbReference type="AlphaFoldDB" id="A0A6A5XTN0"/>
<accession>A0A6A5XTN0</accession>
<evidence type="ECO:0000313" key="7">
    <source>
        <dbReference type="EMBL" id="KAF2016071.1"/>
    </source>
</evidence>
<dbReference type="RefSeq" id="XP_033384410.1">
    <property type="nucleotide sequence ID" value="XM_033521723.1"/>
</dbReference>